<feature type="region of interest" description="Disordered" evidence="7">
    <location>
        <begin position="188"/>
        <end position="210"/>
    </location>
</feature>
<name>A0A561E3I8_9MICO</name>
<dbReference type="OrthoDB" id="5242249at2"/>
<evidence type="ECO:0000259" key="9">
    <source>
        <dbReference type="PROSITE" id="PS50850"/>
    </source>
</evidence>
<dbReference type="Gene3D" id="1.20.1250.20">
    <property type="entry name" value="MFS general substrate transporter like domains"/>
    <property type="match status" value="1"/>
</dbReference>
<evidence type="ECO:0000313" key="10">
    <source>
        <dbReference type="EMBL" id="TWE10174.1"/>
    </source>
</evidence>
<dbReference type="PANTHER" id="PTHR23517:SF3">
    <property type="entry name" value="INTEGRAL MEMBRANE TRANSPORT PROTEIN"/>
    <property type="match status" value="1"/>
</dbReference>
<dbReference type="Pfam" id="PF07690">
    <property type="entry name" value="MFS_1"/>
    <property type="match status" value="1"/>
</dbReference>
<dbReference type="PANTHER" id="PTHR23517">
    <property type="entry name" value="RESISTANCE PROTEIN MDTM, PUTATIVE-RELATED-RELATED"/>
    <property type="match status" value="1"/>
</dbReference>
<dbReference type="InterPro" id="IPR036259">
    <property type="entry name" value="MFS_trans_sf"/>
</dbReference>
<feature type="transmembrane region" description="Helical" evidence="8">
    <location>
        <begin position="161"/>
        <end position="179"/>
    </location>
</feature>
<keyword evidence="3" id="KW-1003">Cell membrane</keyword>
<evidence type="ECO:0000313" key="11">
    <source>
        <dbReference type="Proteomes" id="UP000318297"/>
    </source>
</evidence>
<dbReference type="PROSITE" id="PS50850">
    <property type="entry name" value="MFS"/>
    <property type="match status" value="1"/>
</dbReference>
<feature type="domain" description="Major facilitator superfamily (MFS) profile" evidence="9">
    <location>
        <begin position="1"/>
        <end position="401"/>
    </location>
</feature>
<organism evidence="10 11">
    <name type="scientific">Rudaeicoccus suwonensis</name>
    <dbReference type="NCBI Taxonomy" id="657409"/>
    <lineage>
        <taxon>Bacteria</taxon>
        <taxon>Bacillati</taxon>
        <taxon>Actinomycetota</taxon>
        <taxon>Actinomycetes</taxon>
        <taxon>Micrococcales</taxon>
        <taxon>Dermacoccaceae</taxon>
        <taxon>Rudaeicoccus</taxon>
    </lineage>
</organism>
<sequence length="405" mass="41960">MRIPPWLRVASALSVIGWGANQFAPLLLVYRSHDHLSETRLTAIFAAYVIGLIPALLIGGRLATRVGHRAILRPALVLGAISSLVLAFGEQQTALLFVGRILYGVTMGMAMAPATTWVKELSTGRPAGTGARRAATALSAGFCGGPLASGCLAEWLPAPAVLPYAVHIVLITTIGALLWNAPESPQQRGVPSAAAASESTPDANRQAAEGPRHTALTWHFWLRVAPMAPWVFTCASVSFVILPTLMSASAGSFAIAFTGMMAGATLGVGVLVQQPARSIEARHPGTATALGMVAATVGVLLVVVIVGHRSIALTVVTVVVLGCGYGLNLVGGLTRIEHAAPPGDLALTNGVFYSLSYLGFFVPTVVSVLVGHWPEQVVLLGLAAVAAVTLVVAVAGQRAARVIRH</sequence>
<keyword evidence="5 8" id="KW-1133">Transmembrane helix</keyword>
<dbReference type="Proteomes" id="UP000318297">
    <property type="component" value="Unassembled WGS sequence"/>
</dbReference>
<feature type="transmembrane region" description="Helical" evidence="8">
    <location>
        <begin position="220"/>
        <end position="242"/>
    </location>
</feature>
<feature type="transmembrane region" description="Helical" evidence="8">
    <location>
        <begin position="284"/>
        <end position="305"/>
    </location>
</feature>
<accession>A0A561E3I8</accession>
<keyword evidence="11" id="KW-1185">Reference proteome</keyword>
<proteinExistence type="predicted"/>
<dbReference type="GO" id="GO:0022857">
    <property type="term" value="F:transmembrane transporter activity"/>
    <property type="evidence" value="ECO:0007669"/>
    <property type="project" value="InterPro"/>
</dbReference>
<dbReference type="SUPFAM" id="SSF103473">
    <property type="entry name" value="MFS general substrate transporter"/>
    <property type="match status" value="1"/>
</dbReference>
<keyword evidence="2" id="KW-0813">Transport</keyword>
<keyword evidence="4 8" id="KW-0812">Transmembrane</keyword>
<evidence type="ECO:0000256" key="5">
    <source>
        <dbReference type="ARBA" id="ARBA00022989"/>
    </source>
</evidence>
<dbReference type="RefSeq" id="WP_145228946.1">
    <property type="nucleotide sequence ID" value="NZ_VIVQ01000002.1"/>
</dbReference>
<feature type="transmembrane region" description="Helical" evidence="8">
    <location>
        <begin position="70"/>
        <end position="88"/>
    </location>
</feature>
<evidence type="ECO:0000256" key="2">
    <source>
        <dbReference type="ARBA" id="ARBA00022448"/>
    </source>
</evidence>
<dbReference type="InterPro" id="IPR050171">
    <property type="entry name" value="MFS_Transporters"/>
</dbReference>
<evidence type="ECO:0000256" key="3">
    <source>
        <dbReference type="ARBA" id="ARBA00022475"/>
    </source>
</evidence>
<feature type="transmembrane region" description="Helical" evidence="8">
    <location>
        <begin position="7"/>
        <end position="29"/>
    </location>
</feature>
<feature type="transmembrane region" description="Helical" evidence="8">
    <location>
        <begin position="377"/>
        <end position="396"/>
    </location>
</feature>
<dbReference type="AlphaFoldDB" id="A0A561E3I8"/>
<evidence type="ECO:0000256" key="1">
    <source>
        <dbReference type="ARBA" id="ARBA00004651"/>
    </source>
</evidence>
<dbReference type="InterPro" id="IPR011701">
    <property type="entry name" value="MFS"/>
</dbReference>
<feature type="transmembrane region" description="Helical" evidence="8">
    <location>
        <begin position="351"/>
        <end position="371"/>
    </location>
</feature>
<reference evidence="10 11" key="1">
    <citation type="submission" date="2019-06" db="EMBL/GenBank/DDBJ databases">
        <title>Sequencing the genomes of 1000 actinobacteria strains.</title>
        <authorList>
            <person name="Klenk H.-P."/>
        </authorList>
    </citation>
    <scope>NUCLEOTIDE SEQUENCE [LARGE SCALE GENOMIC DNA]</scope>
    <source>
        <strain evidence="10 11">DSM 19560</strain>
    </source>
</reference>
<comment type="subcellular location">
    <subcellularLocation>
        <location evidence="1">Cell membrane</location>
        <topology evidence="1">Multi-pass membrane protein</topology>
    </subcellularLocation>
</comment>
<feature type="transmembrane region" description="Helical" evidence="8">
    <location>
        <begin position="135"/>
        <end position="155"/>
    </location>
</feature>
<gene>
    <name evidence="10" type="ORF">BKA23_2526</name>
</gene>
<dbReference type="GO" id="GO:0005886">
    <property type="term" value="C:plasma membrane"/>
    <property type="evidence" value="ECO:0007669"/>
    <property type="project" value="UniProtKB-SubCell"/>
</dbReference>
<feature type="transmembrane region" description="Helical" evidence="8">
    <location>
        <begin position="248"/>
        <end position="272"/>
    </location>
</feature>
<evidence type="ECO:0000256" key="8">
    <source>
        <dbReference type="SAM" id="Phobius"/>
    </source>
</evidence>
<dbReference type="EMBL" id="VIVQ01000002">
    <property type="protein sequence ID" value="TWE10174.1"/>
    <property type="molecule type" value="Genomic_DNA"/>
</dbReference>
<feature type="transmembrane region" description="Helical" evidence="8">
    <location>
        <begin position="41"/>
        <end position="58"/>
    </location>
</feature>
<comment type="caution">
    <text evidence="10">The sequence shown here is derived from an EMBL/GenBank/DDBJ whole genome shotgun (WGS) entry which is preliminary data.</text>
</comment>
<evidence type="ECO:0000256" key="6">
    <source>
        <dbReference type="ARBA" id="ARBA00023136"/>
    </source>
</evidence>
<dbReference type="InterPro" id="IPR020846">
    <property type="entry name" value="MFS_dom"/>
</dbReference>
<feature type="transmembrane region" description="Helical" evidence="8">
    <location>
        <begin position="94"/>
        <end position="114"/>
    </location>
</feature>
<feature type="transmembrane region" description="Helical" evidence="8">
    <location>
        <begin position="311"/>
        <end position="330"/>
    </location>
</feature>
<protein>
    <submittedName>
        <fullName evidence="10">MFS transporter</fullName>
    </submittedName>
</protein>
<keyword evidence="6 8" id="KW-0472">Membrane</keyword>
<evidence type="ECO:0000256" key="4">
    <source>
        <dbReference type="ARBA" id="ARBA00022692"/>
    </source>
</evidence>
<evidence type="ECO:0000256" key="7">
    <source>
        <dbReference type="SAM" id="MobiDB-lite"/>
    </source>
</evidence>